<dbReference type="KEGG" id="ech:ECH_0580"/>
<evidence type="ECO:0000313" key="2">
    <source>
        <dbReference type="Proteomes" id="UP000008320"/>
    </source>
</evidence>
<sequence length="33" mass="4154">MIDLYNMKLLQELWEQRFLKQIYTSQNNTKIHI</sequence>
<evidence type="ECO:0000313" key="1">
    <source>
        <dbReference type="EMBL" id="ABD45521.1"/>
    </source>
</evidence>
<reference evidence="1 2" key="1">
    <citation type="journal article" date="2006" name="PLoS Genet.">
        <title>Comparative genomics of emerging human ehrlichiosis agents.</title>
        <authorList>
            <person name="Dunning Hotopp J.C."/>
            <person name="Lin M."/>
            <person name="Madupu R."/>
            <person name="Crabtree J."/>
            <person name="Angiuoli S.V."/>
            <person name="Eisen J.A."/>
            <person name="Seshadri R."/>
            <person name="Ren Q."/>
            <person name="Wu M."/>
            <person name="Utterback T.R."/>
            <person name="Smith S."/>
            <person name="Lewis M."/>
            <person name="Khouri H."/>
            <person name="Zhang C."/>
            <person name="Niu H."/>
            <person name="Lin Q."/>
            <person name="Ohashi N."/>
            <person name="Zhi N."/>
            <person name="Nelson W."/>
            <person name="Brinkac L.M."/>
            <person name="Dodson R.J."/>
            <person name="Rosovitz M.J."/>
            <person name="Sundaram J."/>
            <person name="Daugherty S.C."/>
            <person name="Davidsen T."/>
            <person name="Durkin A.S."/>
            <person name="Gwinn M."/>
            <person name="Haft D.H."/>
            <person name="Selengut J.D."/>
            <person name="Sullivan S.A."/>
            <person name="Zafar N."/>
            <person name="Zhou L."/>
            <person name="Benahmed F."/>
            <person name="Forberger H."/>
            <person name="Halpin R."/>
            <person name="Mulligan S."/>
            <person name="Robinson J."/>
            <person name="White O."/>
            <person name="Rikihisa Y."/>
            <person name="Tettelin H."/>
        </authorList>
    </citation>
    <scope>NUCLEOTIDE SEQUENCE [LARGE SCALE GENOMIC DNA]</scope>
    <source>
        <strain evidence="2">ATCC CRL-10679 / Arkansas</strain>
    </source>
</reference>
<organism evidence="1 2">
    <name type="scientific">Ehrlichia chaffeensis (strain ATCC CRL-10679 / Arkansas)</name>
    <dbReference type="NCBI Taxonomy" id="205920"/>
    <lineage>
        <taxon>Bacteria</taxon>
        <taxon>Pseudomonadati</taxon>
        <taxon>Pseudomonadota</taxon>
        <taxon>Alphaproteobacteria</taxon>
        <taxon>Rickettsiales</taxon>
        <taxon>Anaplasmataceae</taxon>
        <taxon>Ehrlichia</taxon>
    </lineage>
</organism>
<dbReference type="AlphaFoldDB" id="Q2GGP2"/>
<keyword evidence="2" id="KW-1185">Reference proteome</keyword>
<dbReference type="EMBL" id="CP000236">
    <property type="protein sequence ID" value="ABD45521.1"/>
    <property type="molecule type" value="Genomic_DNA"/>
</dbReference>
<protein>
    <submittedName>
        <fullName evidence="1">Uncharacterized protein</fullName>
    </submittedName>
</protein>
<dbReference type="Proteomes" id="UP000008320">
    <property type="component" value="Chromosome"/>
</dbReference>
<dbReference type="HOGENOM" id="CLU_3381651_0_0_5"/>
<name>Q2GGP2_EHRCR</name>
<proteinExistence type="predicted"/>
<accession>Q2GGP2</accession>
<gene>
    <name evidence="1" type="ordered locus">ECH_0580</name>
</gene>